<dbReference type="InterPro" id="IPR006059">
    <property type="entry name" value="SBP"/>
</dbReference>
<evidence type="ECO:0000313" key="4">
    <source>
        <dbReference type="EMBL" id="RWZ52814.1"/>
    </source>
</evidence>
<evidence type="ECO:0000256" key="1">
    <source>
        <dbReference type="ARBA" id="ARBA00008520"/>
    </source>
</evidence>
<dbReference type="InterPro" id="IPR006061">
    <property type="entry name" value="SBP_1_CS"/>
</dbReference>
<evidence type="ECO:0000313" key="5">
    <source>
        <dbReference type="Proteomes" id="UP000288547"/>
    </source>
</evidence>
<evidence type="ECO:0000256" key="3">
    <source>
        <dbReference type="ARBA" id="ARBA00022729"/>
    </source>
</evidence>
<name>A0A3S4BLL5_9MICO</name>
<dbReference type="InterPro" id="IPR050490">
    <property type="entry name" value="Bact_solute-bd_prot1"/>
</dbReference>
<dbReference type="Gene3D" id="3.40.190.10">
    <property type="entry name" value="Periplasmic binding protein-like II"/>
    <property type="match status" value="2"/>
</dbReference>
<dbReference type="PROSITE" id="PS01037">
    <property type="entry name" value="SBP_BACTERIAL_1"/>
    <property type="match status" value="1"/>
</dbReference>
<keyword evidence="3" id="KW-0732">Signal</keyword>
<dbReference type="Proteomes" id="UP000288547">
    <property type="component" value="Unassembled WGS sequence"/>
</dbReference>
<organism evidence="4 5">
    <name type="scientific">Labedella phragmitis</name>
    <dbReference type="NCBI Taxonomy" id="2498849"/>
    <lineage>
        <taxon>Bacteria</taxon>
        <taxon>Bacillati</taxon>
        <taxon>Actinomycetota</taxon>
        <taxon>Actinomycetes</taxon>
        <taxon>Micrococcales</taxon>
        <taxon>Microbacteriaceae</taxon>
        <taxon>Labedella</taxon>
    </lineage>
</organism>
<dbReference type="PANTHER" id="PTHR43649:SF29">
    <property type="entry name" value="OSMOPROTECTIVE COMPOUNDS-BINDING PROTEIN GGTB"/>
    <property type="match status" value="1"/>
</dbReference>
<protein>
    <submittedName>
        <fullName evidence="4">Extracellular solute-binding protein</fullName>
    </submittedName>
</protein>
<dbReference type="OrthoDB" id="8478044at2"/>
<keyword evidence="5" id="KW-1185">Reference proteome</keyword>
<dbReference type="SUPFAM" id="SSF53850">
    <property type="entry name" value="Periplasmic binding protein-like II"/>
    <property type="match status" value="1"/>
</dbReference>
<comment type="similarity">
    <text evidence="1">Belongs to the bacterial solute-binding protein 1 family.</text>
</comment>
<dbReference type="PANTHER" id="PTHR43649">
    <property type="entry name" value="ARABINOSE-BINDING PROTEIN-RELATED"/>
    <property type="match status" value="1"/>
</dbReference>
<dbReference type="Pfam" id="PF13416">
    <property type="entry name" value="SBP_bac_8"/>
    <property type="match status" value="1"/>
</dbReference>
<reference evidence="4 5" key="1">
    <citation type="submission" date="2018-12" db="EMBL/GenBank/DDBJ databases">
        <authorList>
            <person name="Li F."/>
        </authorList>
    </citation>
    <scope>NUCLEOTIDE SEQUENCE [LARGE SCALE GENOMIC DNA]</scope>
    <source>
        <strain evidence="4 5">11W25H-1</strain>
    </source>
</reference>
<evidence type="ECO:0000256" key="2">
    <source>
        <dbReference type="ARBA" id="ARBA00022448"/>
    </source>
</evidence>
<dbReference type="AlphaFoldDB" id="A0A3S4BLL5"/>
<proteinExistence type="inferred from homology"/>
<dbReference type="EMBL" id="RZNB01000001">
    <property type="protein sequence ID" value="RWZ52814.1"/>
    <property type="molecule type" value="Genomic_DNA"/>
</dbReference>
<keyword evidence="2" id="KW-0813">Transport</keyword>
<dbReference type="GO" id="GO:0055085">
    <property type="term" value="P:transmembrane transport"/>
    <property type="evidence" value="ECO:0007669"/>
    <property type="project" value="InterPro"/>
</dbReference>
<gene>
    <name evidence="4" type="ORF">ELQ90_02390</name>
</gene>
<sequence>MGLTPASSATSCTVGFDERRVGRFASPGSEVVIAPRYTEGAGPGRRESLLWPFRARVTVRVFGNDNNPAPTGCTAPAITPSARTREFSVRFSRSAATAAVLVLGAAALSGCSTGGSAADSGELVFITDKTWDFDSFSKESKKDIDIALKTSAYADQEAFQAFVKQSFRTNKSPGLFTWHTGGQLEELVAEDLVAPTTDIWTEAVENGDVAESVRDLYTVDGEQYCTPISVDDWVMYYDKRTFEEYGLTAPTTWDELMAVSDTLVDNGVTPFWNAGGNPWAFVWFQILAAGTDLDLYTGLTTGDVKFTDPEVVEVMNIWLDMKEKGYFTDPGSKVAAETQMKDQEVAMIPFGTWYASTLTTVGLESGTDWGVFPIPNVNPEQETTPVAIETAPACTAENSPQKEVGLEYAEWWMSSEAQTAWSEQEGNLPYNPNAEASTEEFQAIATEFADPSYEFYLRWYEAAPAPILTASLDQFTGFMTNPGDPTPYLEGIQQVADEYWAGN</sequence>
<accession>A0A3S4BLL5</accession>
<comment type="caution">
    <text evidence="4">The sequence shown here is derived from an EMBL/GenBank/DDBJ whole genome shotgun (WGS) entry which is preliminary data.</text>
</comment>